<dbReference type="InterPro" id="IPR033917">
    <property type="entry name" value="ML_PG-PI_TP"/>
</dbReference>
<dbReference type="InterPro" id="IPR039670">
    <property type="entry name" value="NPC2-like"/>
</dbReference>
<dbReference type="Pfam" id="PF02221">
    <property type="entry name" value="E1_DerP2_DerF2"/>
    <property type="match status" value="1"/>
</dbReference>
<dbReference type="EMBL" id="AVOT02032289">
    <property type="protein sequence ID" value="MBW0526037.1"/>
    <property type="molecule type" value="Genomic_DNA"/>
</dbReference>
<dbReference type="InterPro" id="IPR014756">
    <property type="entry name" value="Ig_E-set"/>
</dbReference>
<evidence type="ECO:0000256" key="1">
    <source>
        <dbReference type="ARBA" id="ARBA00002053"/>
    </source>
</evidence>
<evidence type="ECO:0000256" key="7">
    <source>
        <dbReference type="ARBA" id="ARBA00023055"/>
    </source>
</evidence>
<evidence type="ECO:0000259" key="8">
    <source>
        <dbReference type="SMART" id="SM00737"/>
    </source>
</evidence>
<gene>
    <name evidence="9" type="ORF">O181_065752</name>
</gene>
<dbReference type="SUPFAM" id="SSF81296">
    <property type="entry name" value="E set domains"/>
    <property type="match status" value="1"/>
</dbReference>
<keyword evidence="10" id="KW-1185">Reference proteome</keyword>
<comment type="function">
    <text evidence="1">Catalyzes the intermembrane transfer of phosphatidylglycerol and phosphatidylinositol.</text>
</comment>
<comment type="subunit">
    <text evidence="3">Monomer.</text>
</comment>
<dbReference type="FunFam" id="2.70.220.10:FF:000004">
    <property type="entry name" value="Related to phosphatidylglycerol/phosphatidylinositol transfer protein"/>
    <property type="match status" value="1"/>
</dbReference>
<organism evidence="9 10">
    <name type="scientific">Austropuccinia psidii MF-1</name>
    <dbReference type="NCBI Taxonomy" id="1389203"/>
    <lineage>
        <taxon>Eukaryota</taxon>
        <taxon>Fungi</taxon>
        <taxon>Dikarya</taxon>
        <taxon>Basidiomycota</taxon>
        <taxon>Pucciniomycotina</taxon>
        <taxon>Pucciniomycetes</taxon>
        <taxon>Pucciniales</taxon>
        <taxon>Sphaerophragmiaceae</taxon>
        <taxon>Austropuccinia</taxon>
    </lineage>
</organism>
<dbReference type="Gene3D" id="2.70.220.10">
    <property type="entry name" value="Ganglioside GM2 activator"/>
    <property type="match status" value="2"/>
</dbReference>
<comment type="similarity">
    <text evidence="2">Belongs to the NPC2 family.</text>
</comment>
<comment type="caution">
    <text evidence="9">The sequence shown here is derived from an EMBL/GenBank/DDBJ whole genome shotgun (WGS) entry which is preliminary data.</text>
</comment>
<feature type="domain" description="MD-2-related lipid-recognition" evidence="8">
    <location>
        <begin position="19"/>
        <end position="142"/>
    </location>
</feature>
<dbReference type="Proteomes" id="UP000765509">
    <property type="component" value="Unassembled WGS sequence"/>
</dbReference>
<evidence type="ECO:0000256" key="5">
    <source>
        <dbReference type="ARBA" id="ARBA00022448"/>
    </source>
</evidence>
<protein>
    <recommendedName>
        <fullName evidence="4">Phosphatidylglycerol/phosphatidylinositol transfer protein</fullName>
    </recommendedName>
</protein>
<keyword evidence="6" id="KW-0732">Signal</keyword>
<evidence type="ECO:0000256" key="2">
    <source>
        <dbReference type="ARBA" id="ARBA00006370"/>
    </source>
</evidence>
<evidence type="ECO:0000256" key="6">
    <source>
        <dbReference type="ARBA" id="ARBA00022729"/>
    </source>
</evidence>
<name>A0A9Q3EXZ1_9BASI</name>
<dbReference type="GO" id="GO:0032366">
    <property type="term" value="P:intracellular sterol transport"/>
    <property type="evidence" value="ECO:0007669"/>
    <property type="project" value="InterPro"/>
</dbReference>
<dbReference type="SMART" id="SM00737">
    <property type="entry name" value="ML"/>
    <property type="match status" value="1"/>
</dbReference>
<evidence type="ECO:0000256" key="4">
    <source>
        <dbReference type="ARBA" id="ARBA00016056"/>
    </source>
</evidence>
<reference evidence="9" key="1">
    <citation type="submission" date="2021-03" db="EMBL/GenBank/DDBJ databases">
        <title>Draft genome sequence of rust myrtle Austropuccinia psidii MF-1, a brazilian biotype.</title>
        <authorList>
            <person name="Quecine M.C."/>
            <person name="Pachon D.M.R."/>
            <person name="Bonatelli M.L."/>
            <person name="Correr F.H."/>
            <person name="Franceschini L.M."/>
            <person name="Leite T.F."/>
            <person name="Margarido G.R.A."/>
            <person name="Almeida C.A."/>
            <person name="Ferrarezi J.A."/>
            <person name="Labate C.A."/>
        </authorList>
    </citation>
    <scope>NUCLEOTIDE SEQUENCE</scope>
    <source>
        <strain evidence="9">MF-1</strain>
    </source>
</reference>
<keyword evidence="5" id="KW-0813">Transport</keyword>
<dbReference type="PANTHER" id="PTHR11306:SF0">
    <property type="entry name" value="PHOSPHATIDYLGLYCEROL_PHOSPHATIDYLINOSITOL TRANSFER PROTEIN"/>
    <property type="match status" value="1"/>
</dbReference>
<evidence type="ECO:0000313" key="10">
    <source>
        <dbReference type="Proteomes" id="UP000765509"/>
    </source>
</evidence>
<sequence>MKSHNNNNNLLKINTIWNFADCGQPSDYITIKSFSLNPDPPEPGKKLTIYVSTTVNDLIQDGAYADVTVKLGSYIKLIQKRFDICEELSNANATLQCPIQPGDYDLVHEVELPHEIPRAKYNVEARAYTNLDDDLACANIMIDFMKS</sequence>
<accession>A0A9Q3EXZ1</accession>
<dbReference type="AlphaFoldDB" id="A0A9Q3EXZ1"/>
<dbReference type="PANTHER" id="PTHR11306">
    <property type="entry name" value="NIEMANN PICK TYPE C2 PROTEIN NPC2-RELATED"/>
    <property type="match status" value="1"/>
</dbReference>
<dbReference type="InterPro" id="IPR036846">
    <property type="entry name" value="GM2-AP_sf"/>
</dbReference>
<proteinExistence type="inferred from homology"/>
<dbReference type="OrthoDB" id="6409159at2759"/>
<dbReference type="CDD" id="cd00917">
    <property type="entry name" value="PG-PI_TP"/>
    <property type="match status" value="1"/>
</dbReference>
<dbReference type="GO" id="GO:0032934">
    <property type="term" value="F:sterol binding"/>
    <property type="evidence" value="ECO:0007669"/>
    <property type="project" value="InterPro"/>
</dbReference>
<keyword evidence="7" id="KW-0445">Lipid transport</keyword>
<dbReference type="InterPro" id="IPR003172">
    <property type="entry name" value="ML_dom"/>
</dbReference>
<evidence type="ECO:0000313" key="9">
    <source>
        <dbReference type="EMBL" id="MBW0526037.1"/>
    </source>
</evidence>
<evidence type="ECO:0000256" key="3">
    <source>
        <dbReference type="ARBA" id="ARBA00011245"/>
    </source>
</evidence>